<dbReference type="Proteomes" id="UP000308092">
    <property type="component" value="Unassembled WGS sequence"/>
</dbReference>
<protein>
    <submittedName>
        <fullName evidence="1">Uncharacterized protein</fullName>
    </submittedName>
</protein>
<reference evidence="1 2" key="1">
    <citation type="submission" date="2019-03" db="EMBL/GenBank/DDBJ databases">
        <title>The genome sequence of a newly discovered highly antifungal drug resistant Aspergillus species, Aspergillus tanneri NIH 1004.</title>
        <authorList>
            <person name="Mounaud S."/>
            <person name="Singh I."/>
            <person name="Joardar V."/>
            <person name="Pakala S."/>
            <person name="Pakala S."/>
            <person name="Venepally P."/>
            <person name="Hoover J."/>
            <person name="Nierman W."/>
            <person name="Chung J."/>
            <person name="Losada L."/>
        </authorList>
    </citation>
    <scope>NUCLEOTIDE SEQUENCE [LARGE SCALE GENOMIC DNA]</scope>
    <source>
        <strain evidence="1 2">NIH1004</strain>
    </source>
</reference>
<organism evidence="1 2">
    <name type="scientific">Aspergillus tanneri</name>
    <dbReference type="NCBI Taxonomy" id="1220188"/>
    <lineage>
        <taxon>Eukaryota</taxon>
        <taxon>Fungi</taxon>
        <taxon>Dikarya</taxon>
        <taxon>Ascomycota</taxon>
        <taxon>Pezizomycotina</taxon>
        <taxon>Eurotiomycetes</taxon>
        <taxon>Eurotiomycetidae</taxon>
        <taxon>Eurotiales</taxon>
        <taxon>Aspergillaceae</taxon>
        <taxon>Aspergillus</taxon>
        <taxon>Aspergillus subgen. Circumdati</taxon>
    </lineage>
</organism>
<gene>
    <name evidence="1" type="ORF">EYZ11_012016</name>
</gene>
<proteinExistence type="predicted"/>
<keyword evidence="2" id="KW-1185">Reference proteome</keyword>
<evidence type="ECO:0000313" key="1">
    <source>
        <dbReference type="EMBL" id="THC88538.1"/>
    </source>
</evidence>
<sequence length="84" mass="10023">MDHASLKAQNLYSIYNELLAGTIADLRNKIACCRFPTQHESHIRKGKRQMRAVFQIRFLRQHRLSSMMKRSMNWCQLKYDARPI</sequence>
<accession>A0A4S3J3F9</accession>
<dbReference type="EMBL" id="SOSA01000820">
    <property type="protein sequence ID" value="THC88538.1"/>
    <property type="molecule type" value="Genomic_DNA"/>
</dbReference>
<evidence type="ECO:0000313" key="2">
    <source>
        <dbReference type="Proteomes" id="UP000308092"/>
    </source>
</evidence>
<comment type="caution">
    <text evidence="1">The sequence shown here is derived from an EMBL/GenBank/DDBJ whole genome shotgun (WGS) entry which is preliminary data.</text>
</comment>
<dbReference type="VEuPathDB" id="FungiDB:EYZ11_012016"/>
<name>A0A4S3J3F9_9EURO</name>
<dbReference type="AlphaFoldDB" id="A0A4S3J3F9"/>